<dbReference type="EMBL" id="FO082871">
    <property type="protein sequence ID" value="SIO73396.1"/>
    <property type="molecule type" value="Genomic_DNA"/>
</dbReference>
<keyword evidence="2" id="KW-1185">Reference proteome</keyword>
<protein>
    <submittedName>
        <fullName evidence="1">Uncharacterized protein</fullName>
    </submittedName>
</protein>
<dbReference type="VEuPathDB" id="PiroplasmaDB:BMR1_01G02630"/>
<proteinExistence type="predicted"/>
<accession>A0A1N6LX01</accession>
<dbReference type="AlphaFoldDB" id="A0A1N6LX01"/>
<organism evidence="1 2">
    <name type="scientific">Babesia microti (strain RI)</name>
    <dbReference type="NCBI Taxonomy" id="1133968"/>
    <lineage>
        <taxon>Eukaryota</taxon>
        <taxon>Sar</taxon>
        <taxon>Alveolata</taxon>
        <taxon>Apicomplexa</taxon>
        <taxon>Aconoidasida</taxon>
        <taxon>Piroplasmida</taxon>
        <taxon>Babesiidae</taxon>
        <taxon>Babesia</taxon>
    </lineage>
</organism>
<evidence type="ECO:0000313" key="2">
    <source>
        <dbReference type="Proteomes" id="UP000002899"/>
    </source>
</evidence>
<reference evidence="1 2" key="2">
    <citation type="journal article" date="2013" name="PLoS ONE">
        <title>Whole genome mapping and re-organization of the nuclear and mitochondrial genomes of Babesia microti isolates.</title>
        <authorList>
            <person name="Cornillot E."/>
            <person name="Dassouli A."/>
            <person name="Garg A."/>
            <person name="Pachikara N."/>
            <person name="Randazzo S."/>
            <person name="Depoix D."/>
            <person name="Carcy B."/>
            <person name="Delbecq S."/>
            <person name="Frutos R."/>
            <person name="Silva J.C."/>
            <person name="Sutton R."/>
            <person name="Krause P.J."/>
            <person name="Mamoun C.B."/>
        </authorList>
    </citation>
    <scope>NUCLEOTIDE SEQUENCE [LARGE SCALE GENOMIC DNA]</scope>
    <source>
        <strain evidence="1 2">RI</strain>
    </source>
</reference>
<evidence type="ECO:0000313" key="1">
    <source>
        <dbReference type="EMBL" id="SIO73396.1"/>
    </source>
</evidence>
<dbReference type="Proteomes" id="UP000002899">
    <property type="component" value="Chromosome I"/>
</dbReference>
<dbReference type="KEGG" id="bmic:BMR1_01G02630"/>
<gene>
    <name evidence="1" type="ORF">BMR1_01G02630</name>
</gene>
<dbReference type="GeneID" id="24423597"/>
<dbReference type="RefSeq" id="XP_021337497.1">
    <property type="nucleotide sequence ID" value="XM_021482908.1"/>
</dbReference>
<name>A0A1N6LX01_BABMR</name>
<reference evidence="1 2" key="3">
    <citation type="journal article" date="2016" name="Sci. Rep.">
        <title>Genome-wide diversity and gene expression profiling of Babesia microti isolates identify polymorphic genes that mediate host-pathogen interactions.</title>
        <authorList>
            <person name="Silva J.C."/>
            <person name="Cornillot E."/>
            <person name="McCracken C."/>
            <person name="Usmani-Brown S."/>
            <person name="Dwivedi A."/>
            <person name="Ifeonu O.O."/>
            <person name="Crabtree J."/>
            <person name="Gotia H.T."/>
            <person name="Virji A.Z."/>
            <person name="Reynes C."/>
            <person name="Colinge J."/>
            <person name="Kumar V."/>
            <person name="Lawres L."/>
            <person name="Pazzi J.E."/>
            <person name="Pablo J.V."/>
            <person name="Hung C."/>
            <person name="Brancato J."/>
            <person name="Kumari P."/>
            <person name="Orvis J."/>
            <person name="Tretina K."/>
            <person name="Chibucos M."/>
            <person name="Ott S."/>
            <person name="Sadzewicz L."/>
            <person name="Sengamalay N."/>
            <person name="Shetty A.C."/>
            <person name="Su Q."/>
            <person name="Tallon L."/>
            <person name="Fraser C.M."/>
            <person name="Frutos R."/>
            <person name="Molina D.M."/>
            <person name="Krause P.J."/>
            <person name="Ben Mamoun C."/>
        </authorList>
    </citation>
    <scope>NUCLEOTIDE SEQUENCE [LARGE SCALE GENOMIC DNA]</scope>
    <source>
        <strain evidence="1 2">RI</strain>
    </source>
</reference>
<sequence length="347" mass="40167">MWRVIVNLCNIVQNDLKRSSFVWKKTIGTVLDNWERFTSDQAAGILLALYKSNMHQSQQGAQISNLFMNNVEKYITSNNLNFTAAINLIQLYFELNSTRQISQFDISRVGKLLLHLIEYIKAKSNDELAKILPLLSISSPISNCRVDTHTLNYVYEKILSYLTDKSIQSFVPSETNEIFWLMDQISLLAFTLSNYRHCDIDPTQLLLLIGEAKGNLTSLLRLHNALIRLNTRYSLSNYLKTTTSQLNSQSLWHDKPQLIASTRLICNLQMFDSPYIKKLYQFVCNSIESIDKMDKHEIDIYLRCTLDRMDKMDIQYPFLKKLNAIGVINKPHRANVKWNAPFPIPCN</sequence>
<reference evidence="1 2" key="1">
    <citation type="journal article" date="2012" name="Nucleic Acids Res.">
        <title>Sequencing of the smallest Apicomplexan genome from the human pathogen Babesia microti.</title>
        <authorList>
            <person name="Cornillot E."/>
            <person name="Hadj-Kaddour K."/>
            <person name="Dassouli A."/>
            <person name="Noel B."/>
            <person name="Ranwez V."/>
            <person name="Vacherie B."/>
            <person name="Augagneur Y."/>
            <person name="Bres V."/>
            <person name="Duclos A."/>
            <person name="Randazzo S."/>
            <person name="Carcy B."/>
            <person name="Debierre-Grockiego F."/>
            <person name="Delbecq S."/>
            <person name="Moubri-Menage K."/>
            <person name="Shams-Eldin H."/>
            <person name="Usmani-Brown S."/>
            <person name="Bringaud F."/>
            <person name="Wincker P."/>
            <person name="Vivares C.P."/>
            <person name="Schwarz R.T."/>
            <person name="Schetters T.P."/>
            <person name="Krause P.J."/>
            <person name="Gorenflot A."/>
            <person name="Berry V."/>
            <person name="Barbe V."/>
            <person name="Ben Mamoun C."/>
        </authorList>
    </citation>
    <scope>NUCLEOTIDE SEQUENCE [LARGE SCALE GENOMIC DNA]</scope>
    <source>
        <strain evidence="1 2">RI</strain>
    </source>
</reference>